<dbReference type="Proteomes" id="UP000034772">
    <property type="component" value="Unassembled WGS sequence"/>
</dbReference>
<dbReference type="EMBL" id="LCOZ01000036">
    <property type="protein sequence ID" value="KKU86928.1"/>
    <property type="molecule type" value="Genomic_DNA"/>
</dbReference>
<sequence>MTTEMTENGAKLFVAKRWIGIRPRVKQTVNQEARPTQVAIASAGGEGKRYELETEQDELDFILGKWPINGKFRDASEDENLSVFFPHHIIKDNLAKALLEGRAYKPTKVPIAYDGLREGDLVGMALGGMGDRMAYAVSRAGEKRGFAIKRIPPIRLKEARGEANEGFDSELLARLVLESPEQFRPLAKRDRALVKLRETNRLRRFLMKDRMACEQRIRASFLGDIFCSEEGQYPEGDIEQLFDYAKASDPLFQAISDKEKKLNKQLAAACAELPIYSEVIVKVKGVKHSIAAPIIGSVQDIGLFPTVGKFKKFCGLHVNADGSFPRQRRGEELGFNPNARQAFFIAFWGMRLRENKVMYRMRHPYPVLVTDAGTEHPLVLGKWKQDKKTGQYEIETDIGIAHCKGKRKFTDGHLHKRAIWRTVTEFAY</sequence>
<comment type="caution">
    <text evidence="1">The sequence shown here is derived from an EMBL/GenBank/DDBJ whole genome shotgun (WGS) entry which is preliminary data.</text>
</comment>
<name>A0A0G1W9A7_9BACT</name>
<evidence type="ECO:0000313" key="1">
    <source>
        <dbReference type="EMBL" id="KKU86928.1"/>
    </source>
</evidence>
<gene>
    <name evidence="1" type="ORF">UY17_C0036G0007</name>
</gene>
<organism evidence="1 2">
    <name type="scientific">Candidatus Beckwithbacteria bacterium GW2011_GWC2_47_9</name>
    <dbReference type="NCBI Taxonomy" id="1618373"/>
    <lineage>
        <taxon>Bacteria</taxon>
        <taxon>Candidatus Beckwithiibacteriota</taxon>
    </lineage>
</organism>
<accession>A0A0G1W9A7</accession>
<proteinExistence type="predicted"/>
<reference evidence="1 2" key="1">
    <citation type="journal article" date="2015" name="Nature">
        <title>rRNA introns, odd ribosomes, and small enigmatic genomes across a large radiation of phyla.</title>
        <authorList>
            <person name="Brown C.T."/>
            <person name="Hug L.A."/>
            <person name="Thomas B.C."/>
            <person name="Sharon I."/>
            <person name="Castelle C.J."/>
            <person name="Singh A."/>
            <person name="Wilkins M.J."/>
            <person name="Williams K.H."/>
            <person name="Banfield J.F."/>
        </authorList>
    </citation>
    <scope>NUCLEOTIDE SEQUENCE [LARGE SCALE GENOMIC DNA]</scope>
</reference>
<evidence type="ECO:0000313" key="2">
    <source>
        <dbReference type="Proteomes" id="UP000034772"/>
    </source>
</evidence>
<protein>
    <submittedName>
        <fullName evidence="1">Uncharacterized protein</fullName>
    </submittedName>
</protein>
<dbReference type="AlphaFoldDB" id="A0A0G1W9A7"/>